<keyword evidence="2" id="KW-1185">Reference proteome</keyword>
<name>A0A1Y2CKC3_9FUNG</name>
<organism evidence="1 2">
    <name type="scientific">Rhizoclosmatium globosum</name>
    <dbReference type="NCBI Taxonomy" id="329046"/>
    <lineage>
        <taxon>Eukaryota</taxon>
        <taxon>Fungi</taxon>
        <taxon>Fungi incertae sedis</taxon>
        <taxon>Chytridiomycota</taxon>
        <taxon>Chytridiomycota incertae sedis</taxon>
        <taxon>Chytridiomycetes</taxon>
        <taxon>Chytridiales</taxon>
        <taxon>Chytriomycetaceae</taxon>
        <taxon>Rhizoclosmatium</taxon>
    </lineage>
</organism>
<evidence type="ECO:0000313" key="2">
    <source>
        <dbReference type="Proteomes" id="UP000193642"/>
    </source>
</evidence>
<reference evidence="1 2" key="1">
    <citation type="submission" date="2016-07" db="EMBL/GenBank/DDBJ databases">
        <title>Pervasive Adenine N6-methylation of Active Genes in Fungi.</title>
        <authorList>
            <consortium name="DOE Joint Genome Institute"/>
            <person name="Mondo S.J."/>
            <person name="Dannebaum R.O."/>
            <person name="Kuo R.C."/>
            <person name="Labutti K."/>
            <person name="Haridas S."/>
            <person name="Kuo A."/>
            <person name="Salamov A."/>
            <person name="Ahrendt S.R."/>
            <person name="Lipzen A."/>
            <person name="Sullivan W."/>
            <person name="Andreopoulos W.B."/>
            <person name="Clum A."/>
            <person name="Lindquist E."/>
            <person name="Daum C."/>
            <person name="Ramamoorthy G.K."/>
            <person name="Gryganskyi A."/>
            <person name="Culley D."/>
            <person name="Magnuson J.K."/>
            <person name="James T.Y."/>
            <person name="O'Malley M.A."/>
            <person name="Stajich J.E."/>
            <person name="Spatafora J.W."/>
            <person name="Visel A."/>
            <person name="Grigoriev I.V."/>
        </authorList>
    </citation>
    <scope>NUCLEOTIDE SEQUENCE [LARGE SCALE GENOMIC DNA]</scope>
    <source>
        <strain evidence="1 2">JEL800</strain>
    </source>
</reference>
<protein>
    <submittedName>
        <fullName evidence="1">Uncharacterized protein</fullName>
    </submittedName>
</protein>
<proteinExistence type="predicted"/>
<evidence type="ECO:0000313" key="1">
    <source>
        <dbReference type="EMBL" id="ORY47436.1"/>
    </source>
</evidence>
<sequence length="247" mass="27929">MTRSHERRYIGLLNMTVDLLPSEKATRRQIVSKMFQTDITLKRGKLLHFFTKLGANSSATISVATHRLAVLDFSTAMAQSLQYDWINLEKPYPPFETGHAGLKDYLLFDGASPTTPLSYSYLNHTIKRHLIAIGKYRPGAVLHIDRLGGSQERVLMGCLAELIEQANWTQGKRNGKKSVFYTSYNEGYPLEFIVVSTDHGVGECREEYSHSYIVEVLSWIKWPLLHLIIVGSGQFIGANVAWLQDPI</sequence>
<comment type="caution">
    <text evidence="1">The sequence shown here is derived from an EMBL/GenBank/DDBJ whole genome shotgun (WGS) entry which is preliminary data.</text>
</comment>
<dbReference type="AlphaFoldDB" id="A0A1Y2CKC3"/>
<accession>A0A1Y2CKC3</accession>
<dbReference type="Proteomes" id="UP000193642">
    <property type="component" value="Unassembled WGS sequence"/>
</dbReference>
<gene>
    <name evidence="1" type="ORF">BCR33DRAFT_97059</name>
</gene>
<dbReference type="EMBL" id="MCGO01000014">
    <property type="protein sequence ID" value="ORY47436.1"/>
    <property type="molecule type" value="Genomic_DNA"/>
</dbReference>